<evidence type="ECO:0000313" key="4">
    <source>
        <dbReference type="EMBL" id="EKV31876.1"/>
    </source>
</evidence>
<keyword evidence="1" id="KW-0472">Membrane</keyword>
<dbReference type="InterPro" id="IPR021796">
    <property type="entry name" value="Tll0287-like_dom"/>
</dbReference>
<dbReference type="InterPro" id="IPR029787">
    <property type="entry name" value="Nucleotide_cyclase"/>
</dbReference>
<dbReference type="PROSITE" id="PS50887">
    <property type="entry name" value="GGDEF"/>
    <property type="match status" value="1"/>
</dbReference>
<dbReference type="SUPFAM" id="SSF55785">
    <property type="entry name" value="PYP-like sensor domain (PAS domain)"/>
    <property type="match status" value="2"/>
</dbReference>
<feature type="domain" description="GGDEF" evidence="3">
    <location>
        <begin position="568"/>
        <end position="701"/>
    </location>
</feature>
<feature type="domain" description="PAS" evidence="2">
    <location>
        <begin position="411"/>
        <end position="481"/>
    </location>
</feature>
<dbReference type="PROSITE" id="PS50112">
    <property type="entry name" value="PAS"/>
    <property type="match status" value="2"/>
</dbReference>
<dbReference type="STRING" id="1238182.C882_3628"/>
<dbReference type="CDD" id="cd00130">
    <property type="entry name" value="PAS"/>
    <property type="match status" value="2"/>
</dbReference>
<evidence type="ECO:0000259" key="3">
    <source>
        <dbReference type="PROSITE" id="PS50887"/>
    </source>
</evidence>
<dbReference type="NCBIfam" id="TIGR00229">
    <property type="entry name" value="sensory_box"/>
    <property type="match status" value="2"/>
</dbReference>
<keyword evidence="1" id="KW-0812">Transmembrane</keyword>
<evidence type="ECO:0000313" key="5">
    <source>
        <dbReference type="Proteomes" id="UP000009881"/>
    </source>
</evidence>
<dbReference type="eggNOG" id="COG5001">
    <property type="taxonomic scope" value="Bacteria"/>
</dbReference>
<dbReference type="NCBIfam" id="TIGR00254">
    <property type="entry name" value="GGDEF"/>
    <property type="match status" value="1"/>
</dbReference>
<dbReference type="InterPro" id="IPR013656">
    <property type="entry name" value="PAS_4"/>
</dbReference>
<keyword evidence="1" id="KW-1133">Transmembrane helix</keyword>
<dbReference type="InterPro" id="IPR043128">
    <property type="entry name" value="Rev_trsase/Diguanyl_cyclase"/>
</dbReference>
<gene>
    <name evidence="4" type="ORF">C882_3628</name>
</gene>
<keyword evidence="5" id="KW-1185">Reference proteome</keyword>
<dbReference type="InterPro" id="IPR052155">
    <property type="entry name" value="Biofilm_reg_signaling"/>
</dbReference>
<dbReference type="Pfam" id="PF08448">
    <property type="entry name" value="PAS_4"/>
    <property type="match status" value="1"/>
</dbReference>
<sequence>MAHRKEHVNDPWDVFGGLISRIAEDRRYWMIPLMLWTAMVGSSLWWGWRTAELHTENMALGQAKYIEGMVEAVRSWNAFHGGVYVPIGPETQPNPYLKDPHREIEGPGNMVLTKVNPAFMTRQLADLIRDRSDTTIHLTSLKPINPGNFADAWEAEALKAFEQGSTSRFELVEGLTPLFRYIKPLMVEQVCMTCHEHQGYKVGDIRGGLSVSFTPTELLTAEKQTKQQALAVHLAVWFLVTATTIAGLARVRQQILSLRSAKEHQDVLVEQRTGELRVQYAERKNAEERLRLLIDSSGQGILAINRHGVCTDCNPMARQLLGYDREALVGAHVRDLIYYATPDGQPRDVRTCSMTRAFRNGEAVQETDTVFWTAEGHTLPVEFNAHPLASGEQGTVLLFTDIRERKQAELQLRTLSTAVERGPAPVTIFGDDGVIQYANPPFCDLMGYPADKLVGATMASMRSGQTEPSVYEDLWRTIRRGRVWRGEVSSKCHDGRVVLLHTSVAPISSTGSSDFVYVALFEDITERRREEDDVWCQANFDALTGLPNRNLFQDRLVQAVEQSRRNKGMMALMYIDLDGFKKVNDTLGHAAGDMVLKEAGDRIAAYLRSTDTVARLGGDEFAVLIPASVSPREIEFVAERILVSLAQPFDLGGQTEKIAGSVGIAFYSGEEENLDRLVHRADIAMYAAKRHGGSVFRLYDPKMEAVSA</sequence>
<dbReference type="PANTHER" id="PTHR44757">
    <property type="entry name" value="DIGUANYLATE CYCLASE DGCP"/>
    <property type="match status" value="1"/>
</dbReference>
<dbReference type="Gene3D" id="3.30.450.20">
    <property type="entry name" value="PAS domain"/>
    <property type="match status" value="2"/>
</dbReference>
<organism evidence="4 5">
    <name type="scientific">Caenispirillum salinarum AK4</name>
    <dbReference type="NCBI Taxonomy" id="1238182"/>
    <lineage>
        <taxon>Bacteria</taxon>
        <taxon>Pseudomonadati</taxon>
        <taxon>Pseudomonadota</taxon>
        <taxon>Alphaproteobacteria</taxon>
        <taxon>Rhodospirillales</taxon>
        <taxon>Novispirillaceae</taxon>
        <taxon>Caenispirillum</taxon>
    </lineage>
</organism>
<feature type="transmembrane region" description="Helical" evidence="1">
    <location>
        <begin position="28"/>
        <end position="48"/>
    </location>
</feature>
<dbReference type="eggNOG" id="COG2202">
    <property type="taxonomic scope" value="Bacteria"/>
</dbReference>
<dbReference type="Proteomes" id="UP000009881">
    <property type="component" value="Unassembled WGS sequence"/>
</dbReference>
<accession>K9HUE8</accession>
<dbReference type="Pfam" id="PF11845">
    <property type="entry name" value="Tll0287-like"/>
    <property type="match status" value="1"/>
</dbReference>
<comment type="caution">
    <text evidence="4">The sequence shown here is derived from an EMBL/GenBank/DDBJ whole genome shotgun (WGS) entry which is preliminary data.</text>
</comment>
<dbReference type="PANTHER" id="PTHR44757:SF2">
    <property type="entry name" value="BIOFILM ARCHITECTURE MAINTENANCE PROTEIN MBAA"/>
    <property type="match status" value="1"/>
</dbReference>
<dbReference type="Pfam" id="PF13426">
    <property type="entry name" value="PAS_9"/>
    <property type="match status" value="1"/>
</dbReference>
<dbReference type="InterPro" id="IPR000014">
    <property type="entry name" value="PAS"/>
</dbReference>
<proteinExistence type="predicted"/>
<dbReference type="AlphaFoldDB" id="K9HUE8"/>
<name>K9HUE8_9PROT</name>
<protein>
    <submittedName>
        <fullName evidence="4">Putative signal transduction protein</fullName>
    </submittedName>
</protein>
<dbReference type="SUPFAM" id="SSF55073">
    <property type="entry name" value="Nucleotide cyclase"/>
    <property type="match status" value="1"/>
</dbReference>
<dbReference type="Gene3D" id="3.30.70.270">
    <property type="match status" value="1"/>
</dbReference>
<dbReference type="CDD" id="cd01949">
    <property type="entry name" value="GGDEF"/>
    <property type="match status" value="1"/>
</dbReference>
<dbReference type="InterPro" id="IPR001610">
    <property type="entry name" value="PAC"/>
</dbReference>
<dbReference type="SMART" id="SM00086">
    <property type="entry name" value="PAC"/>
    <property type="match status" value="2"/>
</dbReference>
<dbReference type="EMBL" id="ANHY01000005">
    <property type="protein sequence ID" value="EKV31876.1"/>
    <property type="molecule type" value="Genomic_DNA"/>
</dbReference>
<evidence type="ECO:0000259" key="2">
    <source>
        <dbReference type="PROSITE" id="PS50112"/>
    </source>
</evidence>
<dbReference type="OrthoDB" id="7333362at2"/>
<feature type="domain" description="PAS" evidence="2">
    <location>
        <begin position="286"/>
        <end position="361"/>
    </location>
</feature>
<dbReference type="SMART" id="SM00267">
    <property type="entry name" value="GGDEF"/>
    <property type="match status" value="1"/>
</dbReference>
<dbReference type="Gene3D" id="3.30.450.290">
    <property type="match status" value="1"/>
</dbReference>
<evidence type="ECO:0000256" key="1">
    <source>
        <dbReference type="SAM" id="Phobius"/>
    </source>
</evidence>
<dbReference type="InterPro" id="IPR035965">
    <property type="entry name" value="PAS-like_dom_sf"/>
</dbReference>
<reference evidence="4 5" key="1">
    <citation type="journal article" date="2013" name="Genome Announc.">
        <title>Draft Genome Sequence of an Alphaproteobacterium, Caenispirillum salinarum AK4(T), Isolated from a Solar Saltern.</title>
        <authorList>
            <person name="Khatri I."/>
            <person name="Singh A."/>
            <person name="Korpole S."/>
            <person name="Pinnaka A.K."/>
            <person name="Subramanian S."/>
        </authorList>
    </citation>
    <scope>NUCLEOTIDE SEQUENCE [LARGE SCALE GENOMIC DNA]</scope>
    <source>
        <strain evidence="4 5">AK4</strain>
    </source>
</reference>
<dbReference type="SMART" id="SM00091">
    <property type="entry name" value="PAS"/>
    <property type="match status" value="2"/>
</dbReference>
<dbReference type="RefSeq" id="WP_009539745.1">
    <property type="nucleotide sequence ID" value="NZ_ANHY01000005.1"/>
</dbReference>
<dbReference type="Pfam" id="PF00990">
    <property type="entry name" value="GGDEF"/>
    <property type="match status" value="1"/>
</dbReference>
<dbReference type="InterPro" id="IPR000160">
    <property type="entry name" value="GGDEF_dom"/>
</dbReference>